<dbReference type="PANTHER" id="PTHR30055:SF148">
    <property type="entry name" value="TETR-FAMILY TRANSCRIPTIONAL REGULATOR"/>
    <property type="match status" value="1"/>
</dbReference>
<keyword evidence="8" id="KW-1185">Reference proteome</keyword>
<gene>
    <name evidence="7" type="ORF">GCM10011346_19370</name>
</gene>
<dbReference type="Gene3D" id="1.10.10.60">
    <property type="entry name" value="Homeodomain-like"/>
    <property type="match status" value="1"/>
</dbReference>
<evidence type="ECO:0000256" key="2">
    <source>
        <dbReference type="ARBA" id="ARBA00023125"/>
    </source>
</evidence>
<feature type="DNA-binding region" description="H-T-H motif" evidence="4">
    <location>
        <begin position="41"/>
        <end position="60"/>
    </location>
</feature>
<dbReference type="RefSeq" id="WP_188734239.1">
    <property type="nucleotide sequence ID" value="NZ_BMLW01000005.1"/>
</dbReference>
<evidence type="ECO:0000256" key="3">
    <source>
        <dbReference type="ARBA" id="ARBA00023163"/>
    </source>
</evidence>
<reference evidence="8" key="1">
    <citation type="journal article" date="2019" name="Int. J. Syst. Evol. Microbiol.">
        <title>The Global Catalogue of Microorganisms (GCM) 10K type strain sequencing project: providing services to taxonomists for standard genome sequencing and annotation.</title>
        <authorList>
            <consortium name="The Broad Institute Genomics Platform"/>
            <consortium name="The Broad Institute Genome Sequencing Center for Infectious Disease"/>
            <person name="Wu L."/>
            <person name="Ma J."/>
        </authorList>
    </citation>
    <scope>NUCLEOTIDE SEQUENCE [LARGE SCALE GENOMIC DNA]</scope>
    <source>
        <strain evidence="8">CGMCC 1.7693</strain>
    </source>
</reference>
<evidence type="ECO:0000256" key="1">
    <source>
        <dbReference type="ARBA" id="ARBA00023015"/>
    </source>
</evidence>
<dbReference type="Pfam" id="PF00440">
    <property type="entry name" value="TetR_N"/>
    <property type="match status" value="1"/>
</dbReference>
<keyword evidence="2 4" id="KW-0238">DNA-binding</keyword>
<dbReference type="PROSITE" id="PS50977">
    <property type="entry name" value="HTH_TETR_2"/>
    <property type="match status" value="1"/>
</dbReference>
<feature type="compositionally biased region" description="Polar residues" evidence="5">
    <location>
        <begin position="1"/>
        <end position="11"/>
    </location>
</feature>
<dbReference type="SUPFAM" id="SSF48498">
    <property type="entry name" value="Tetracyclin repressor-like, C-terminal domain"/>
    <property type="match status" value="1"/>
</dbReference>
<proteinExistence type="predicted"/>
<dbReference type="EMBL" id="BMLW01000005">
    <property type="protein sequence ID" value="GGP10599.1"/>
    <property type="molecule type" value="Genomic_DNA"/>
</dbReference>
<dbReference type="Pfam" id="PF16859">
    <property type="entry name" value="TetR_C_11"/>
    <property type="match status" value="1"/>
</dbReference>
<dbReference type="Gene3D" id="1.10.357.10">
    <property type="entry name" value="Tetracycline Repressor, domain 2"/>
    <property type="match status" value="1"/>
</dbReference>
<dbReference type="InterPro" id="IPR011075">
    <property type="entry name" value="TetR_C"/>
</dbReference>
<organism evidence="7 8">
    <name type="scientific">Oceanobacillus neutriphilus</name>
    <dbReference type="NCBI Taxonomy" id="531815"/>
    <lineage>
        <taxon>Bacteria</taxon>
        <taxon>Bacillati</taxon>
        <taxon>Bacillota</taxon>
        <taxon>Bacilli</taxon>
        <taxon>Bacillales</taxon>
        <taxon>Bacillaceae</taxon>
        <taxon>Oceanobacillus</taxon>
    </lineage>
</organism>
<protein>
    <submittedName>
        <fullName evidence="7">TetR family transcriptional regulator</fullName>
    </submittedName>
</protein>
<sequence length="205" mass="23246">MKEISDYTQKNAGRPRSQKAHQAILSATRSLMLETGISKLRIEKVAEKAGVGKTTIYRRWKTKEDLVSEAFGSIADKVQIPNTGNKIEDLLKIAKGMIESVSQSFGVSVQKVTPIILEIISNPELMRMYREQYILPRRQIFTHILEESIESGQIRSDVDIDLVIDQLIGTYFYFALMGEDISTLDNRFRKAAHQLVEGIGTKDFH</sequence>
<dbReference type="SUPFAM" id="SSF46689">
    <property type="entry name" value="Homeodomain-like"/>
    <property type="match status" value="1"/>
</dbReference>
<dbReference type="Proteomes" id="UP000641206">
    <property type="component" value="Unassembled WGS sequence"/>
</dbReference>
<evidence type="ECO:0000313" key="8">
    <source>
        <dbReference type="Proteomes" id="UP000641206"/>
    </source>
</evidence>
<name>A0ABQ2NU60_9BACI</name>
<evidence type="ECO:0000259" key="6">
    <source>
        <dbReference type="PROSITE" id="PS50977"/>
    </source>
</evidence>
<dbReference type="InterPro" id="IPR036271">
    <property type="entry name" value="Tet_transcr_reg_TetR-rel_C_sf"/>
</dbReference>
<feature type="region of interest" description="Disordered" evidence="5">
    <location>
        <begin position="1"/>
        <end position="20"/>
    </location>
</feature>
<dbReference type="InterPro" id="IPR050109">
    <property type="entry name" value="HTH-type_TetR-like_transc_reg"/>
</dbReference>
<dbReference type="InterPro" id="IPR009057">
    <property type="entry name" value="Homeodomain-like_sf"/>
</dbReference>
<evidence type="ECO:0000313" key="7">
    <source>
        <dbReference type="EMBL" id="GGP10599.1"/>
    </source>
</evidence>
<dbReference type="PRINTS" id="PR00455">
    <property type="entry name" value="HTHTETR"/>
</dbReference>
<dbReference type="PANTHER" id="PTHR30055">
    <property type="entry name" value="HTH-TYPE TRANSCRIPTIONAL REGULATOR RUTR"/>
    <property type="match status" value="1"/>
</dbReference>
<feature type="domain" description="HTH tetR-type" evidence="6">
    <location>
        <begin position="18"/>
        <end position="78"/>
    </location>
</feature>
<comment type="caution">
    <text evidence="7">The sequence shown here is derived from an EMBL/GenBank/DDBJ whole genome shotgun (WGS) entry which is preliminary data.</text>
</comment>
<dbReference type="InterPro" id="IPR001647">
    <property type="entry name" value="HTH_TetR"/>
</dbReference>
<evidence type="ECO:0000256" key="4">
    <source>
        <dbReference type="PROSITE-ProRule" id="PRU00335"/>
    </source>
</evidence>
<keyword evidence="3" id="KW-0804">Transcription</keyword>
<accession>A0ABQ2NU60</accession>
<keyword evidence="1" id="KW-0805">Transcription regulation</keyword>
<evidence type="ECO:0000256" key="5">
    <source>
        <dbReference type="SAM" id="MobiDB-lite"/>
    </source>
</evidence>